<organism evidence="3 4">
    <name type="scientific">Sphingomonas liriopis</name>
    <dbReference type="NCBI Taxonomy" id="2949094"/>
    <lineage>
        <taxon>Bacteria</taxon>
        <taxon>Pseudomonadati</taxon>
        <taxon>Pseudomonadota</taxon>
        <taxon>Alphaproteobacteria</taxon>
        <taxon>Sphingomonadales</taxon>
        <taxon>Sphingomonadaceae</taxon>
        <taxon>Sphingomonas</taxon>
    </lineage>
</organism>
<dbReference type="Pfam" id="PF01569">
    <property type="entry name" value="PAP2"/>
    <property type="match status" value="1"/>
</dbReference>
<feature type="compositionally biased region" description="Low complexity" evidence="1">
    <location>
        <begin position="1"/>
        <end position="11"/>
    </location>
</feature>
<comment type="caution">
    <text evidence="3">The sequence shown here is derived from an EMBL/GenBank/DDBJ whole genome shotgun (WGS) entry which is preliminary data.</text>
</comment>
<dbReference type="Proteomes" id="UP001139486">
    <property type="component" value="Unassembled WGS sequence"/>
</dbReference>
<feature type="compositionally biased region" description="Basic and acidic residues" evidence="1">
    <location>
        <begin position="12"/>
        <end position="23"/>
    </location>
</feature>
<feature type="domain" description="Phosphatidic acid phosphatase type 2/haloperoxidase" evidence="2">
    <location>
        <begin position="70"/>
        <end position="182"/>
    </location>
</feature>
<dbReference type="EMBL" id="JAMLDY010000008">
    <property type="protein sequence ID" value="MCP3734900.1"/>
    <property type="molecule type" value="Genomic_DNA"/>
</dbReference>
<reference evidence="3" key="1">
    <citation type="submission" date="2022-05" db="EMBL/GenBank/DDBJ databases">
        <title>Sphingomonas sp. strain RP10 Genome sequencing and assembly.</title>
        <authorList>
            <person name="Kim I."/>
        </authorList>
    </citation>
    <scope>NUCLEOTIDE SEQUENCE</scope>
    <source>
        <strain evidence="3">RP10</strain>
    </source>
</reference>
<gene>
    <name evidence="3" type="ORF">M9979_08455</name>
</gene>
<dbReference type="SUPFAM" id="SSF48317">
    <property type="entry name" value="Acid phosphatase/Vanadium-dependent haloperoxidase"/>
    <property type="match status" value="1"/>
</dbReference>
<proteinExistence type="predicted"/>
<dbReference type="AlphaFoldDB" id="A0A9X2HY16"/>
<evidence type="ECO:0000313" key="4">
    <source>
        <dbReference type="Proteomes" id="UP001139486"/>
    </source>
</evidence>
<evidence type="ECO:0000313" key="3">
    <source>
        <dbReference type="EMBL" id="MCP3734900.1"/>
    </source>
</evidence>
<accession>A0A9X2HY16</accession>
<evidence type="ECO:0000256" key="1">
    <source>
        <dbReference type="SAM" id="MobiDB-lite"/>
    </source>
</evidence>
<dbReference type="InterPro" id="IPR036938">
    <property type="entry name" value="PAP2/HPO_sf"/>
</dbReference>
<dbReference type="Gene3D" id="1.20.144.10">
    <property type="entry name" value="Phosphatidic acid phosphatase type 2/haloperoxidase"/>
    <property type="match status" value="1"/>
</dbReference>
<name>A0A9X2HY16_9SPHN</name>
<dbReference type="SMART" id="SM00014">
    <property type="entry name" value="acidPPc"/>
    <property type="match status" value="1"/>
</dbReference>
<evidence type="ECO:0000259" key="2">
    <source>
        <dbReference type="SMART" id="SM00014"/>
    </source>
</evidence>
<dbReference type="InterPro" id="IPR000326">
    <property type="entry name" value="PAP2/HPO"/>
</dbReference>
<feature type="region of interest" description="Disordered" evidence="1">
    <location>
        <begin position="1"/>
        <end position="23"/>
    </location>
</feature>
<protein>
    <submittedName>
        <fullName evidence="3">Phosphatase PAP2 family protein</fullName>
    </submittedName>
</protein>
<sequence>MSKTAKAAKQTAKADRDVTHRAAEHRDALPVRIAGFLGEAADQPQLIAASIGTIAIGLIGRRPDLVRGGARMLAAHLVATATKATIKHTIDRARPAKALADGKTQFHRGDSDDHALNSFPSGHTAGAVAVARAASREIDGAAGPAALGVGAVAAIQPVAGNHYLSDVIVGGAIGWAAEALVDAVFDRIAPKRPA</sequence>
<dbReference type="RefSeq" id="WP_254288914.1">
    <property type="nucleotide sequence ID" value="NZ_JAMLDY010000008.1"/>
</dbReference>
<keyword evidence="4" id="KW-1185">Reference proteome</keyword>